<name>A0A7G9Z9N7_9EURY</name>
<dbReference type="NCBIfam" id="TIGR00269">
    <property type="entry name" value="TIGR00269 family protein"/>
    <property type="match status" value="1"/>
</dbReference>
<protein>
    <submittedName>
        <fullName evidence="4">tRNA-5-methyluridine(54) 2-sulfurtransferase</fullName>
        <ecNumber evidence="4">2.8.1.-</ecNumber>
    </submittedName>
</protein>
<dbReference type="InterPro" id="IPR035107">
    <property type="entry name" value="tRNA_thiolation_TtcA_Ctu1"/>
</dbReference>
<dbReference type="EC" id="2.8.1.-" evidence="4"/>
<dbReference type="GO" id="GO:0016740">
    <property type="term" value="F:transferase activity"/>
    <property type="evidence" value="ECO:0007669"/>
    <property type="project" value="UniProtKB-KW"/>
</dbReference>
<evidence type="ECO:0000256" key="1">
    <source>
        <dbReference type="ARBA" id="ARBA00022679"/>
    </source>
</evidence>
<dbReference type="PANTHER" id="PTHR11807">
    <property type="entry name" value="ATPASES OF THE PP SUPERFAMILY-RELATED"/>
    <property type="match status" value="1"/>
</dbReference>
<dbReference type="Gene3D" id="3.40.50.620">
    <property type="entry name" value="HUPs"/>
    <property type="match status" value="1"/>
</dbReference>
<dbReference type="PIRSF" id="PIRSF004976">
    <property type="entry name" value="ATPase_YdaO"/>
    <property type="match status" value="1"/>
</dbReference>
<dbReference type="InterPro" id="IPR011063">
    <property type="entry name" value="TilS/TtcA_N"/>
</dbReference>
<dbReference type="Pfam" id="PF01171">
    <property type="entry name" value="ATP_bind_3"/>
    <property type="match status" value="1"/>
</dbReference>
<feature type="domain" description="tRNA(Ile)-lysidine/2-thiocytidine synthase N-terminal" evidence="2">
    <location>
        <begin position="52"/>
        <end position="185"/>
    </location>
</feature>
<dbReference type="SUPFAM" id="SSF52402">
    <property type="entry name" value="Adenine nucleotide alpha hydrolases-like"/>
    <property type="match status" value="1"/>
</dbReference>
<feature type="domain" description="2-thiouridine synthetase TtuA-like N-terminal LIM" evidence="3">
    <location>
        <begin position="7"/>
        <end position="29"/>
    </location>
</feature>
<dbReference type="InterPro" id="IPR000541">
    <property type="entry name" value="Ncs6/Tuc1/Ctu1"/>
</dbReference>
<keyword evidence="1 4" id="KW-0808">Transferase</keyword>
<gene>
    <name evidence="4" type="primary">ttuA</name>
    <name evidence="4" type="ORF">PHLPJACP_00029</name>
</gene>
<organism evidence="4">
    <name type="scientific">Candidatus Methanophaga sp. ANME-1 ERB7</name>
    <dbReference type="NCBI Taxonomy" id="2759913"/>
    <lineage>
        <taxon>Archaea</taxon>
        <taxon>Methanobacteriati</taxon>
        <taxon>Methanobacteriota</taxon>
        <taxon>Stenosarchaea group</taxon>
        <taxon>Methanomicrobia</taxon>
        <taxon>Candidatus Methanophagales</taxon>
        <taxon>Candidatus Methanophagaceae</taxon>
        <taxon>Candidatus Methanophaga</taxon>
    </lineage>
</organism>
<dbReference type="InterPro" id="IPR014729">
    <property type="entry name" value="Rossmann-like_a/b/a_fold"/>
</dbReference>
<accession>A0A7G9Z9N7</accession>
<dbReference type="GO" id="GO:0000049">
    <property type="term" value="F:tRNA binding"/>
    <property type="evidence" value="ECO:0007669"/>
    <property type="project" value="InterPro"/>
</dbReference>
<sequence length="302" mass="34233">MRCSRGKCTNPAILYQKYSGLHLCEPHFIAAVERKVKKAMRKQLMIEYGDRIAVALSGGKDSSALLYMLKEKIFHDRNDLEFFAIAVDEGIKGFRSTTLRNAERVAKELEIDCFIYSFAHEFGFTLDEIVAKGFDQAPCTFCGVLRRRILDVKAKELGATKVVTAHNLDDEVQTILINYLRGDIERLGRLQGRRAEFVPRVKPLRDVYEKEAALYAIVAGIPIHTIHCPYASLSFRSTVKSMLNELERKHPGTKYSLLRGYARVSEFLPAVQTERKLLRCELCGEASASRICKTCEIIGMMN</sequence>
<dbReference type="AlphaFoldDB" id="A0A7G9Z9N7"/>
<evidence type="ECO:0000259" key="2">
    <source>
        <dbReference type="Pfam" id="PF01171"/>
    </source>
</evidence>
<proteinExistence type="predicted"/>
<dbReference type="PANTHER" id="PTHR11807:SF12">
    <property type="entry name" value="CYTOPLASMIC TRNA 2-THIOLATION PROTEIN 1"/>
    <property type="match status" value="1"/>
</dbReference>
<dbReference type="GO" id="GO:0002143">
    <property type="term" value="P:tRNA wobble position uridine thiolation"/>
    <property type="evidence" value="ECO:0007669"/>
    <property type="project" value="TreeGrafter"/>
</dbReference>
<dbReference type="CDD" id="cd01713">
    <property type="entry name" value="CTU1-like"/>
    <property type="match status" value="1"/>
</dbReference>
<dbReference type="Pfam" id="PF22082">
    <property type="entry name" value="TtuA_LIM_N"/>
    <property type="match status" value="1"/>
</dbReference>
<dbReference type="EMBL" id="MT631674">
    <property type="protein sequence ID" value="QNO56971.1"/>
    <property type="molecule type" value="Genomic_DNA"/>
</dbReference>
<reference evidence="4" key="1">
    <citation type="submission" date="2020-06" db="EMBL/GenBank/DDBJ databases">
        <title>Unique genomic features of the anaerobic methanotrophic archaea.</title>
        <authorList>
            <person name="Chadwick G.L."/>
            <person name="Skennerton C.T."/>
            <person name="Laso-Perez R."/>
            <person name="Leu A.O."/>
            <person name="Speth D.R."/>
            <person name="Yu H."/>
            <person name="Morgan-Lang C."/>
            <person name="Hatzenpichler R."/>
            <person name="Goudeau D."/>
            <person name="Malmstrom R."/>
            <person name="Brazelton W.J."/>
            <person name="Woyke T."/>
            <person name="Hallam S.J."/>
            <person name="Tyson G.W."/>
            <person name="Wegener G."/>
            <person name="Boetius A."/>
            <person name="Orphan V."/>
        </authorList>
    </citation>
    <scope>NUCLEOTIDE SEQUENCE</scope>
</reference>
<dbReference type="InterPro" id="IPR054306">
    <property type="entry name" value="TtuA-like_LIM_N"/>
</dbReference>
<evidence type="ECO:0000259" key="3">
    <source>
        <dbReference type="Pfam" id="PF22082"/>
    </source>
</evidence>
<dbReference type="GO" id="GO:0002144">
    <property type="term" value="C:cytosolic tRNA wobble base thiouridylase complex"/>
    <property type="evidence" value="ECO:0007669"/>
    <property type="project" value="TreeGrafter"/>
</dbReference>
<dbReference type="InterPro" id="IPR056369">
    <property type="entry name" value="CTU1-like_ATP-bd"/>
</dbReference>
<evidence type="ECO:0000313" key="4">
    <source>
        <dbReference type="EMBL" id="QNO56971.1"/>
    </source>
</evidence>